<dbReference type="InterPro" id="IPR022627">
    <property type="entry name" value="DUF3502"/>
</dbReference>
<dbReference type="PANTHER" id="PTHR43649">
    <property type="entry name" value="ARABINOSE-BINDING PROTEIN-RELATED"/>
    <property type="match status" value="1"/>
</dbReference>
<dbReference type="EMBL" id="DVLU01000028">
    <property type="protein sequence ID" value="HIT84915.1"/>
    <property type="molecule type" value="Genomic_DNA"/>
</dbReference>
<feature type="chain" id="PRO_5039125464" evidence="1">
    <location>
        <begin position="25"/>
        <end position="531"/>
    </location>
</feature>
<keyword evidence="1" id="KW-0732">Signal</keyword>
<evidence type="ECO:0000313" key="3">
    <source>
        <dbReference type="EMBL" id="HIT84915.1"/>
    </source>
</evidence>
<feature type="signal peptide" evidence="1">
    <location>
        <begin position="1"/>
        <end position="24"/>
    </location>
</feature>
<evidence type="ECO:0000259" key="2">
    <source>
        <dbReference type="Pfam" id="PF12010"/>
    </source>
</evidence>
<dbReference type="AlphaFoldDB" id="A0A9D1KPQ8"/>
<organism evidence="3 4">
    <name type="scientific">Candidatus Ornithomonoglobus intestinigallinarum</name>
    <dbReference type="NCBI Taxonomy" id="2840894"/>
    <lineage>
        <taxon>Bacteria</taxon>
        <taxon>Bacillati</taxon>
        <taxon>Bacillota</taxon>
        <taxon>Clostridia</taxon>
        <taxon>Candidatus Ornithomonoglobus</taxon>
    </lineage>
</organism>
<dbReference type="Proteomes" id="UP000824165">
    <property type="component" value="Unassembled WGS sequence"/>
</dbReference>
<dbReference type="InterPro" id="IPR050490">
    <property type="entry name" value="Bact_solute-bd_prot1"/>
</dbReference>
<reference evidence="3" key="1">
    <citation type="submission" date="2020-10" db="EMBL/GenBank/DDBJ databases">
        <authorList>
            <person name="Gilroy R."/>
        </authorList>
    </citation>
    <scope>NUCLEOTIDE SEQUENCE</scope>
    <source>
        <strain evidence="3">CHK181-108</strain>
    </source>
</reference>
<protein>
    <submittedName>
        <fullName evidence="3">ABC transporter substrate-binding protein</fullName>
    </submittedName>
</protein>
<feature type="domain" description="DUF3502" evidence="2">
    <location>
        <begin position="449"/>
        <end position="517"/>
    </location>
</feature>
<comment type="caution">
    <text evidence="3">The sequence shown here is derived from an EMBL/GenBank/DDBJ whole genome shotgun (WGS) entry which is preliminary data.</text>
</comment>
<proteinExistence type="predicted"/>
<evidence type="ECO:0000313" key="4">
    <source>
        <dbReference type="Proteomes" id="UP000824165"/>
    </source>
</evidence>
<accession>A0A9D1KPQ8</accession>
<dbReference type="Pfam" id="PF12010">
    <property type="entry name" value="DUF3502"/>
    <property type="match status" value="1"/>
</dbReference>
<name>A0A9D1KPQ8_9FIRM</name>
<reference evidence="3" key="2">
    <citation type="journal article" date="2021" name="PeerJ">
        <title>Extensive microbial diversity within the chicken gut microbiome revealed by metagenomics and culture.</title>
        <authorList>
            <person name="Gilroy R."/>
            <person name="Ravi A."/>
            <person name="Getino M."/>
            <person name="Pursley I."/>
            <person name="Horton D.L."/>
            <person name="Alikhan N.F."/>
            <person name="Baker D."/>
            <person name="Gharbi K."/>
            <person name="Hall N."/>
            <person name="Watson M."/>
            <person name="Adriaenssens E.M."/>
            <person name="Foster-Nyarko E."/>
            <person name="Jarju S."/>
            <person name="Secka A."/>
            <person name="Antonio M."/>
            <person name="Oren A."/>
            <person name="Chaudhuri R.R."/>
            <person name="La Ragione R."/>
            <person name="Hildebrand F."/>
            <person name="Pallen M.J."/>
        </authorList>
    </citation>
    <scope>NUCLEOTIDE SEQUENCE</scope>
    <source>
        <strain evidence="3">CHK181-108</strain>
    </source>
</reference>
<evidence type="ECO:0000256" key="1">
    <source>
        <dbReference type="SAM" id="SignalP"/>
    </source>
</evidence>
<sequence>MKKKGLKKVLALAMAAAMALPALAGCGGGGETAQTDDGSEQVTLKWVFVGPGEQQDSQKVWDKFNEVLANYLPNTTVEFECITSADYAEKWKLMSASQENLDIVWHGWMLPYVSEVKKGSYMELDELIDKVAPELYEAIPENIMDKSRVDGKLYSIPNMQEMVSYVSSLDFPIDIYEKYKDKINPEELANFFAEHETMDKESWDKIEEYIKMIKDGGDLEKGVYGFADHVEKGYEWISNPYKIKAEGDDYTPINLYRTPEYKTFVEVYADWFNKGYIRKDILTAENVGTERYEVKGGASYLVGQGYMPTQSEIDQKAASGDTAYVRIPFENKHYIPYAAAASNTAISMNSQHPERAMKLIALMNTEAGAELYNLLVYGIEGEHYKKINENEIQPIGYTSQPTSDSPYGQYDWAIGSIFNGYEIYMEDKPLTLQNDFIKKVNEEAAPSKLKGFTLDTDPIKIELAQVTAVVGEYKSSLATGAAADPMGLYEEFQEKLITAGDDKIVEEISRQIEEWRAGNSGGETAEAEAAE</sequence>
<dbReference type="PROSITE" id="PS51257">
    <property type="entry name" value="PROKAR_LIPOPROTEIN"/>
    <property type="match status" value="1"/>
</dbReference>
<gene>
    <name evidence="3" type="ORF">IAA60_03300</name>
</gene>
<dbReference type="Gene3D" id="3.40.190.10">
    <property type="entry name" value="Periplasmic binding protein-like II"/>
    <property type="match status" value="2"/>
</dbReference>
<dbReference type="PANTHER" id="PTHR43649:SF17">
    <property type="entry name" value="ABC TRANSPORTER SOLUTE BINDING PROTEIN-SUGAR TRANSPORT"/>
    <property type="match status" value="1"/>
</dbReference>
<dbReference type="SUPFAM" id="SSF53850">
    <property type="entry name" value="Periplasmic binding protein-like II"/>
    <property type="match status" value="1"/>
</dbReference>